<dbReference type="EMBL" id="QRVJ01000012">
    <property type="protein sequence ID" value="RGS35956.1"/>
    <property type="molecule type" value="Genomic_DNA"/>
</dbReference>
<feature type="site" description="Increases basicity of active site His" evidence="2">
    <location>
        <position position="140"/>
    </location>
</feature>
<evidence type="ECO:0000313" key="6">
    <source>
        <dbReference type="EMBL" id="RGS35956.1"/>
    </source>
</evidence>
<dbReference type="PANTHER" id="PTHR43300:SF7">
    <property type="entry name" value="UDP-N-ACETYLBACILLOSAMINE N-ACETYLTRANSFERASE"/>
    <property type="match status" value="1"/>
</dbReference>
<dbReference type="RefSeq" id="WP_118402913.1">
    <property type="nucleotide sequence ID" value="NZ_JADNFX010000026.1"/>
</dbReference>
<dbReference type="InterPro" id="IPR050179">
    <property type="entry name" value="Trans_hexapeptide_repeat"/>
</dbReference>
<proteinExistence type="inferred from homology"/>
<feature type="domain" description="PglD N-terminal" evidence="4">
    <location>
        <begin position="3"/>
        <end position="80"/>
    </location>
</feature>
<evidence type="ECO:0000313" key="7">
    <source>
        <dbReference type="Proteomes" id="UP000283341"/>
    </source>
</evidence>
<comment type="caution">
    <text evidence="6">The sequence shown here is derived from an EMBL/GenBank/DDBJ whole genome shotgun (WGS) entry which is preliminary data.</text>
</comment>
<dbReference type="InterPro" id="IPR056729">
    <property type="entry name" value="GMPPB_C"/>
</dbReference>
<comment type="similarity">
    <text evidence="1">Belongs to the transferase hexapeptide repeat family.</text>
</comment>
<feature type="binding site" evidence="3">
    <location>
        <position position="148"/>
    </location>
    <ligand>
        <name>acetyl-CoA</name>
        <dbReference type="ChEBI" id="CHEBI:57288"/>
    </ligand>
</feature>
<evidence type="ECO:0000259" key="4">
    <source>
        <dbReference type="Pfam" id="PF17836"/>
    </source>
</evidence>
<feature type="binding site" evidence="3">
    <location>
        <position position="72"/>
    </location>
    <ligand>
        <name>substrate</name>
    </ligand>
</feature>
<protein>
    <submittedName>
        <fullName evidence="6">Sialic acid O-acetyltransferase</fullName>
    </submittedName>
</protein>
<dbReference type="PANTHER" id="PTHR43300">
    <property type="entry name" value="ACETYLTRANSFERASE"/>
    <property type="match status" value="1"/>
</dbReference>
<dbReference type="InterPro" id="IPR041561">
    <property type="entry name" value="PglD_N"/>
</dbReference>
<evidence type="ECO:0000256" key="2">
    <source>
        <dbReference type="PIRSR" id="PIRSR620019-1"/>
    </source>
</evidence>
<dbReference type="NCBIfam" id="TIGR03570">
    <property type="entry name" value="NeuD_NnaD"/>
    <property type="match status" value="1"/>
</dbReference>
<dbReference type="GO" id="GO:0016740">
    <property type="term" value="F:transferase activity"/>
    <property type="evidence" value="ECO:0007669"/>
    <property type="project" value="UniProtKB-KW"/>
</dbReference>
<accession>A0A412IG32</accession>
<reference evidence="6 7" key="1">
    <citation type="submission" date="2018-08" db="EMBL/GenBank/DDBJ databases">
        <title>A genome reference for cultivated species of the human gut microbiota.</title>
        <authorList>
            <person name="Zou Y."/>
            <person name="Xue W."/>
            <person name="Luo G."/>
        </authorList>
    </citation>
    <scope>NUCLEOTIDE SEQUENCE [LARGE SCALE GENOMIC DNA]</scope>
    <source>
        <strain evidence="6 7">AF22-3AC</strain>
    </source>
</reference>
<dbReference type="Gene3D" id="3.40.50.20">
    <property type="match status" value="1"/>
</dbReference>
<dbReference type="Pfam" id="PF17836">
    <property type="entry name" value="PglD_N"/>
    <property type="match status" value="1"/>
</dbReference>
<gene>
    <name evidence="6" type="ORF">DWX97_14995</name>
</gene>
<dbReference type="InterPro" id="IPR020019">
    <property type="entry name" value="AcTrfase_PglD-like"/>
</dbReference>
<dbReference type="AlphaFoldDB" id="A0A412IG32"/>
<organism evidence="6 7">
    <name type="scientific">Bacteroides cellulosilyticus</name>
    <dbReference type="NCBI Taxonomy" id="246787"/>
    <lineage>
        <taxon>Bacteria</taxon>
        <taxon>Pseudomonadati</taxon>
        <taxon>Bacteroidota</taxon>
        <taxon>Bacteroidia</taxon>
        <taxon>Bacteroidales</taxon>
        <taxon>Bacteroidaceae</taxon>
        <taxon>Bacteroides</taxon>
    </lineage>
</organism>
<dbReference type="CDD" id="cd03360">
    <property type="entry name" value="LbH_AT_putative"/>
    <property type="match status" value="1"/>
</dbReference>
<evidence type="ECO:0000259" key="5">
    <source>
        <dbReference type="Pfam" id="PF25087"/>
    </source>
</evidence>
<dbReference type="Proteomes" id="UP000283341">
    <property type="component" value="Unassembled WGS sequence"/>
</dbReference>
<feature type="domain" description="Mannose-1-phosphate guanyltransferase C-terminal" evidence="5">
    <location>
        <begin position="94"/>
        <end position="183"/>
    </location>
</feature>
<keyword evidence="6" id="KW-0808">Transferase</keyword>
<dbReference type="Gene3D" id="2.160.10.10">
    <property type="entry name" value="Hexapeptide repeat proteins"/>
    <property type="match status" value="1"/>
</dbReference>
<feature type="active site" description="Proton acceptor" evidence="2">
    <location>
        <position position="139"/>
    </location>
</feature>
<dbReference type="SUPFAM" id="SSF51161">
    <property type="entry name" value="Trimeric LpxA-like enzymes"/>
    <property type="match status" value="1"/>
</dbReference>
<evidence type="ECO:0000256" key="3">
    <source>
        <dbReference type="PIRSR" id="PIRSR620019-2"/>
    </source>
</evidence>
<dbReference type="InterPro" id="IPR011004">
    <property type="entry name" value="Trimer_LpxA-like_sf"/>
</dbReference>
<sequence>MNNLIIIGARGFGREVYNLFLDCYKDDREWSCKGYLDSKSDALDGYEGYPPILCSPEDYVIDKDDVFVCALGDVKWKKYYVDLMSDKGASFVSLIHPTAKVSMNTTFGSGCIITANVLLSCDVHVGKFVTIMRNAVLGHDCKVNDWSHLGAFTFFGGGSEIGRLCTVHPGAQILPHKKVKDNAVVGAGSVVILTVKEGTTVMGIPAKKMDY</sequence>
<name>A0A412IG32_9BACE</name>
<dbReference type="Pfam" id="PF25087">
    <property type="entry name" value="GMPPB_C"/>
    <property type="match status" value="1"/>
</dbReference>
<evidence type="ECO:0000256" key="1">
    <source>
        <dbReference type="ARBA" id="ARBA00007274"/>
    </source>
</evidence>